<dbReference type="EMBL" id="BGPR01106046">
    <property type="protein sequence ID" value="GBM75047.1"/>
    <property type="molecule type" value="Genomic_DNA"/>
</dbReference>
<dbReference type="OrthoDB" id="412781at2759"/>
<evidence type="ECO:0000313" key="2">
    <source>
        <dbReference type="Proteomes" id="UP000499080"/>
    </source>
</evidence>
<protein>
    <submittedName>
        <fullName evidence="1">Uncharacterized protein</fullName>
    </submittedName>
</protein>
<proteinExistence type="predicted"/>
<reference evidence="1 2" key="1">
    <citation type="journal article" date="2019" name="Sci. Rep.">
        <title>Orb-weaving spider Araneus ventricosus genome elucidates the spidroin gene catalogue.</title>
        <authorList>
            <person name="Kono N."/>
            <person name="Nakamura H."/>
            <person name="Ohtoshi R."/>
            <person name="Moran D.A.P."/>
            <person name="Shinohara A."/>
            <person name="Yoshida Y."/>
            <person name="Fujiwara M."/>
            <person name="Mori M."/>
            <person name="Tomita M."/>
            <person name="Arakawa K."/>
        </authorList>
    </citation>
    <scope>NUCLEOTIDE SEQUENCE [LARGE SCALE GENOMIC DNA]</scope>
</reference>
<gene>
    <name evidence="1" type="ORF">AVEN_17388_1</name>
</gene>
<organism evidence="1 2">
    <name type="scientific">Araneus ventricosus</name>
    <name type="common">Orbweaver spider</name>
    <name type="synonym">Epeira ventricosa</name>
    <dbReference type="NCBI Taxonomy" id="182803"/>
    <lineage>
        <taxon>Eukaryota</taxon>
        <taxon>Metazoa</taxon>
        <taxon>Ecdysozoa</taxon>
        <taxon>Arthropoda</taxon>
        <taxon>Chelicerata</taxon>
        <taxon>Arachnida</taxon>
        <taxon>Araneae</taxon>
        <taxon>Araneomorphae</taxon>
        <taxon>Entelegynae</taxon>
        <taxon>Araneoidea</taxon>
        <taxon>Araneidae</taxon>
        <taxon>Araneus</taxon>
    </lineage>
</organism>
<comment type="caution">
    <text evidence="1">The sequence shown here is derived from an EMBL/GenBank/DDBJ whole genome shotgun (WGS) entry which is preliminary data.</text>
</comment>
<evidence type="ECO:0000313" key="1">
    <source>
        <dbReference type="EMBL" id="GBM75047.1"/>
    </source>
</evidence>
<dbReference type="Proteomes" id="UP000499080">
    <property type="component" value="Unassembled WGS sequence"/>
</dbReference>
<accession>A0A4Y2IBG3</accession>
<name>A0A4Y2IBG3_ARAVE</name>
<sequence>MAAISPNHPEHIKIKNCSDAEALVAKFPDSSKAWVDGALTYFHYGGISKSREILQRGIKTINSM</sequence>
<dbReference type="AlphaFoldDB" id="A0A4Y2IBG3"/>
<keyword evidence="2" id="KW-1185">Reference proteome</keyword>